<evidence type="ECO:0000256" key="1">
    <source>
        <dbReference type="SAM" id="Phobius"/>
    </source>
</evidence>
<comment type="caution">
    <text evidence="2">The sequence shown here is derived from an EMBL/GenBank/DDBJ whole genome shotgun (WGS) entry which is preliminary data.</text>
</comment>
<name>A0AAU9Q914_9VIBR</name>
<gene>
    <name evidence="2" type="ORF">THF1D04_30245</name>
</gene>
<feature type="transmembrane region" description="Helical" evidence="1">
    <location>
        <begin position="20"/>
        <end position="41"/>
    </location>
</feature>
<dbReference type="Proteomes" id="UP001295420">
    <property type="component" value="Unassembled WGS sequence"/>
</dbReference>
<evidence type="ECO:0000313" key="3">
    <source>
        <dbReference type="Proteomes" id="UP001295420"/>
    </source>
</evidence>
<accession>A0AAU9Q914</accession>
<keyword evidence="1" id="KW-0472">Membrane</keyword>
<evidence type="ECO:0000313" key="2">
    <source>
        <dbReference type="EMBL" id="CAH1531790.1"/>
    </source>
</evidence>
<organism evidence="2 3">
    <name type="scientific">Vibrio owensii</name>
    <dbReference type="NCBI Taxonomy" id="696485"/>
    <lineage>
        <taxon>Bacteria</taxon>
        <taxon>Pseudomonadati</taxon>
        <taxon>Pseudomonadota</taxon>
        <taxon>Gammaproteobacteria</taxon>
        <taxon>Vibrionales</taxon>
        <taxon>Vibrionaceae</taxon>
        <taxon>Vibrio</taxon>
    </lineage>
</organism>
<proteinExistence type="predicted"/>
<reference evidence="2" key="1">
    <citation type="submission" date="2022-01" db="EMBL/GenBank/DDBJ databases">
        <authorList>
            <person name="Lagorce A."/>
        </authorList>
    </citation>
    <scope>NUCLEOTIDE SEQUENCE</scope>
    <source>
        <strain evidence="2">Th15_F1_D04</strain>
    </source>
</reference>
<protein>
    <recommendedName>
        <fullName evidence="4">Pilus assembly protein</fullName>
    </recommendedName>
</protein>
<evidence type="ECO:0008006" key="4">
    <source>
        <dbReference type="Google" id="ProtNLM"/>
    </source>
</evidence>
<keyword evidence="1" id="KW-0812">Transmembrane</keyword>
<dbReference type="EMBL" id="CAKMTQ010000023">
    <property type="protein sequence ID" value="CAH1531790.1"/>
    <property type="molecule type" value="Genomic_DNA"/>
</dbReference>
<keyword evidence="1" id="KW-1133">Transmembrane helix</keyword>
<sequence>MKILNIPHLNDEDGIAAIEAVFTIPIIIYILIVTVGFFQYVGNESLLNYNITRAVQLFDYKSIEKEDSVELSKSNFLKELNHKVNTNVININSNSLKFTCFQSVDDLVDRKNELECNQSNIKRTNLILISFDFDYKRFSWLFSTIYPSAFLDMKRELVIVNEIY</sequence>
<dbReference type="AlphaFoldDB" id="A0AAU9Q914"/>